<dbReference type="Proteomes" id="UP000183071">
    <property type="component" value="Unassembled WGS sequence"/>
</dbReference>
<organism evidence="1 3">
    <name type="scientific">Polaribacter dokdonensis DSW-5</name>
    <dbReference type="NCBI Taxonomy" id="1300348"/>
    <lineage>
        <taxon>Bacteria</taxon>
        <taxon>Pseudomonadati</taxon>
        <taxon>Bacteroidota</taxon>
        <taxon>Flavobacteriia</taxon>
        <taxon>Flavobacteriales</taxon>
        <taxon>Flavobacteriaceae</taxon>
    </lineage>
</organism>
<reference evidence="2 4" key="2">
    <citation type="submission" date="2016-10" db="EMBL/GenBank/DDBJ databases">
        <authorList>
            <person name="Varghese N."/>
            <person name="Submissions S."/>
        </authorList>
    </citation>
    <scope>NUCLEOTIDE SEQUENCE [LARGE SCALE GENOMIC DNA]</scope>
    <source>
        <strain evidence="2 4">DSW-5</strain>
    </source>
</reference>
<protein>
    <recommendedName>
        <fullName evidence="5">DUF1800 domain-containing protein</fullName>
    </recommendedName>
</protein>
<comment type="caution">
    <text evidence="1">The sequence shown here is derived from an EMBL/GenBank/DDBJ whole genome shotgun (WGS) entry which is preliminary data.</text>
</comment>
<dbReference type="OrthoDB" id="9772295at2"/>
<evidence type="ECO:0008006" key="5">
    <source>
        <dbReference type="Google" id="ProtNLM"/>
    </source>
</evidence>
<evidence type="ECO:0000313" key="1">
    <source>
        <dbReference type="EMBL" id="KOY51896.1"/>
    </source>
</evidence>
<evidence type="ECO:0000313" key="4">
    <source>
        <dbReference type="Proteomes" id="UP000183071"/>
    </source>
</evidence>
<dbReference type="RefSeq" id="WP_053974041.1">
    <property type="nucleotide sequence ID" value="NZ_FNUE01000001.1"/>
</dbReference>
<evidence type="ECO:0000313" key="3">
    <source>
        <dbReference type="Proteomes" id="UP000037716"/>
    </source>
</evidence>
<dbReference type="STRING" id="1300348.I602_1456"/>
<sequence>MAYLDLYSGPWTIAEANHLLRRTSFGCSQDTLNEALNLGLSGTISKLFEVNPMPEPPLKYEFDGDERDEVNDPDANYGETWVNAPAYPTLPTQQETNKAVRARNRSLYAWSFIQMQESGISIREKLTLFWHNHFVSVNTNPHREFYYINTLRENALGNFKELTKLITIDPNMLVYLSGNQNTNAAPNENYARELLELFTLGKGEAVGNGDYTNYTEDDIVAIAKILTGWRVKSLLDPDTLTPIFSNFNHTKGSKTLSHRFNNAVIEENGEDEYKDLIDIIFQQEECSKFIVRQFYKWFVNSEISDDIELNVIAPLANNLKANNYEIAPVLKTLLSSNHFFESTFCMIKSPIDLMLSVTKSLLFSGPTATIKEQYDYALVLYSACYDLNQDLFHHPDVAGWKAYYQSPLFYKSWVNSFLLPKRLDYCRIIVTGGDLVIDDITYTIPPLIPVLTIASKIENATDPNVLIKSLSKLLFNYEVSDEQVVSLKEFLIPGLPDFEWTVEYSEYLADNTNTTLVISVDKKLRSLISIMVQMSEFQIM</sequence>
<dbReference type="InterPro" id="IPR014917">
    <property type="entry name" value="DUF1800"/>
</dbReference>
<name>A0A0M9CGE9_9FLAO</name>
<dbReference type="PATRIC" id="fig|1300348.6.peg.1455"/>
<dbReference type="AlphaFoldDB" id="A0A0M9CGE9"/>
<dbReference type="EMBL" id="LGBR01000001">
    <property type="protein sequence ID" value="KOY51896.1"/>
    <property type="molecule type" value="Genomic_DNA"/>
</dbReference>
<gene>
    <name evidence="1" type="ORF">I602_1456</name>
    <name evidence="2" type="ORF">SAMN05444353_0312</name>
</gene>
<keyword evidence="4" id="KW-1185">Reference proteome</keyword>
<reference evidence="1 3" key="1">
    <citation type="submission" date="2015-07" db="EMBL/GenBank/DDBJ databases">
        <title>Genome of Polaribacter dokdonenesis DSW-5, isolated from seawater off Dokdo in Korea.</title>
        <authorList>
            <person name="Yoon K."/>
            <person name="Song J.Y."/>
            <person name="Kim J.F."/>
        </authorList>
    </citation>
    <scope>NUCLEOTIDE SEQUENCE [LARGE SCALE GENOMIC DNA]</scope>
    <source>
        <strain evidence="1 3">DSW-5</strain>
    </source>
</reference>
<dbReference type="Proteomes" id="UP000037716">
    <property type="component" value="Unassembled WGS sequence"/>
</dbReference>
<proteinExistence type="predicted"/>
<accession>A0A0M9CGE9</accession>
<evidence type="ECO:0000313" key="2">
    <source>
        <dbReference type="EMBL" id="SEE00353.1"/>
    </source>
</evidence>
<dbReference type="Pfam" id="PF08811">
    <property type="entry name" value="DUF1800"/>
    <property type="match status" value="1"/>
</dbReference>
<dbReference type="EMBL" id="FNUE01000001">
    <property type="protein sequence ID" value="SEE00353.1"/>
    <property type="molecule type" value="Genomic_DNA"/>
</dbReference>